<evidence type="ECO:0000313" key="1">
    <source>
        <dbReference type="EMBL" id="MCI83703.1"/>
    </source>
</evidence>
<dbReference type="Proteomes" id="UP000265520">
    <property type="component" value="Unassembled WGS sequence"/>
</dbReference>
<sequence length="19" mass="2126">MASDLAISAFLRVELEFVD</sequence>
<reference evidence="1 2" key="1">
    <citation type="journal article" date="2018" name="Front. Plant Sci.">
        <title>Red Clover (Trifolium pratense) and Zigzag Clover (T. medium) - A Picture of Genomic Similarities and Differences.</title>
        <authorList>
            <person name="Dluhosova J."/>
            <person name="Istvanek J."/>
            <person name="Nedelnik J."/>
            <person name="Repkova J."/>
        </authorList>
    </citation>
    <scope>NUCLEOTIDE SEQUENCE [LARGE SCALE GENOMIC DNA]</scope>
    <source>
        <strain evidence="2">cv. 10/8</strain>
        <tissue evidence="1">Leaf</tissue>
    </source>
</reference>
<dbReference type="EMBL" id="LXQA011073417">
    <property type="protein sequence ID" value="MCI83703.1"/>
    <property type="molecule type" value="Genomic_DNA"/>
</dbReference>
<comment type="caution">
    <text evidence="1">The sequence shown here is derived from an EMBL/GenBank/DDBJ whole genome shotgun (WGS) entry which is preliminary data.</text>
</comment>
<protein>
    <submittedName>
        <fullName evidence="1">Uncharacterized protein</fullName>
    </submittedName>
</protein>
<evidence type="ECO:0000313" key="2">
    <source>
        <dbReference type="Proteomes" id="UP000265520"/>
    </source>
</evidence>
<proteinExistence type="predicted"/>
<keyword evidence="2" id="KW-1185">Reference proteome</keyword>
<dbReference type="AlphaFoldDB" id="A0A392V8D8"/>
<name>A0A392V8D8_9FABA</name>
<accession>A0A392V8D8</accession>
<organism evidence="1 2">
    <name type="scientific">Trifolium medium</name>
    <dbReference type="NCBI Taxonomy" id="97028"/>
    <lineage>
        <taxon>Eukaryota</taxon>
        <taxon>Viridiplantae</taxon>
        <taxon>Streptophyta</taxon>
        <taxon>Embryophyta</taxon>
        <taxon>Tracheophyta</taxon>
        <taxon>Spermatophyta</taxon>
        <taxon>Magnoliopsida</taxon>
        <taxon>eudicotyledons</taxon>
        <taxon>Gunneridae</taxon>
        <taxon>Pentapetalae</taxon>
        <taxon>rosids</taxon>
        <taxon>fabids</taxon>
        <taxon>Fabales</taxon>
        <taxon>Fabaceae</taxon>
        <taxon>Papilionoideae</taxon>
        <taxon>50 kb inversion clade</taxon>
        <taxon>NPAAA clade</taxon>
        <taxon>Hologalegina</taxon>
        <taxon>IRL clade</taxon>
        <taxon>Trifolieae</taxon>
        <taxon>Trifolium</taxon>
    </lineage>
</organism>
<feature type="non-terminal residue" evidence="1">
    <location>
        <position position="19"/>
    </location>
</feature>